<evidence type="ECO:0000313" key="3">
    <source>
        <dbReference type="Proteomes" id="UP001153269"/>
    </source>
</evidence>
<dbReference type="Proteomes" id="UP001153269">
    <property type="component" value="Unassembled WGS sequence"/>
</dbReference>
<dbReference type="EMBL" id="CADEAL010000408">
    <property type="protein sequence ID" value="CAB1419750.1"/>
    <property type="molecule type" value="Genomic_DNA"/>
</dbReference>
<reference evidence="2" key="1">
    <citation type="submission" date="2020-03" db="EMBL/GenBank/DDBJ databases">
        <authorList>
            <person name="Weist P."/>
        </authorList>
    </citation>
    <scope>NUCLEOTIDE SEQUENCE</scope>
</reference>
<protein>
    <submittedName>
        <fullName evidence="2">Uncharacterized protein</fullName>
    </submittedName>
</protein>
<accession>A0A9N7TV85</accession>
<sequence>MSTSTLTGSLTPDDISICSHIGDEGGRGGGQRHWETKRRKQRRKGSERRAKGPNVYAVVVYLMSPVYSRSARPARDPRESSPCPDHLLAVCPLLQSHQVLETLLYLPLSRALQPQHHPCGTRTCHSAYRQRSSMHINTSMTLSIVCAHTTHTWCCFAGSESTASPTKRGTTGN</sequence>
<evidence type="ECO:0000313" key="2">
    <source>
        <dbReference type="EMBL" id="CAB1419750.1"/>
    </source>
</evidence>
<organism evidence="2 3">
    <name type="scientific">Pleuronectes platessa</name>
    <name type="common">European plaice</name>
    <dbReference type="NCBI Taxonomy" id="8262"/>
    <lineage>
        <taxon>Eukaryota</taxon>
        <taxon>Metazoa</taxon>
        <taxon>Chordata</taxon>
        <taxon>Craniata</taxon>
        <taxon>Vertebrata</taxon>
        <taxon>Euteleostomi</taxon>
        <taxon>Actinopterygii</taxon>
        <taxon>Neopterygii</taxon>
        <taxon>Teleostei</taxon>
        <taxon>Neoteleostei</taxon>
        <taxon>Acanthomorphata</taxon>
        <taxon>Carangaria</taxon>
        <taxon>Pleuronectiformes</taxon>
        <taxon>Pleuronectoidei</taxon>
        <taxon>Pleuronectidae</taxon>
        <taxon>Pleuronectes</taxon>
    </lineage>
</organism>
<comment type="caution">
    <text evidence="2">The sequence shown here is derived from an EMBL/GenBank/DDBJ whole genome shotgun (WGS) entry which is preliminary data.</text>
</comment>
<dbReference type="AlphaFoldDB" id="A0A9N7TV85"/>
<evidence type="ECO:0000256" key="1">
    <source>
        <dbReference type="SAM" id="MobiDB-lite"/>
    </source>
</evidence>
<feature type="compositionally biased region" description="Basic residues" evidence="1">
    <location>
        <begin position="35"/>
        <end position="46"/>
    </location>
</feature>
<feature type="region of interest" description="Disordered" evidence="1">
    <location>
        <begin position="17"/>
        <end position="50"/>
    </location>
</feature>
<gene>
    <name evidence="2" type="ORF">PLEPLA_LOCUS7601</name>
</gene>
<proteinExistence type="predicted"/>
<name>A0A9N7TV85_PLEPL</name>
<keyword evidence="3" id="KW-1185">Reference proteome</keyword>